<comment type="caution">
    <text evidence="3">The sequence shown here is derived from an EMBL/GenBank/DDBJ whole genome shotgun (WGS) entry which is preliminary data.</text>
</comment>
<accession>A0A542DZ03</accession>
<feature type="compositionally biased region" description="Low complexity" evidence="1">
    <location>
        <begin position="52"/>
        <end position="71"/>
    </location>
</feature>
<dbReference type="AlphaFoldDB" id="A0A542DZ03"/>
<reference evidence="3 4" key="1">
    <citation type="submission" date="2019-06" db="EMBL/GenBank/DDBJ databases">
        <title>Sequencing the genomes of 1000 actinobacteria strains.</title>
        <authorList>
            <person name="Klenk H.-P."/>
        </authorList>
    </citation>
    <scope>NUCLEOTIDE SEQUENCE [LARGE SCALE GENOMIC DNA]</scope>
    <source>
        <strain evidence="3 4">DSM 18607</strain>
    </source>
</reference>
<gene>
    <name evidence="3" type="ORF">FB458_1404</name>
</gene>
<dbReference type="RefSeq" id="WP_141847850.1">
    <property type="nucleotide sequence ID" value="NZ_BAAAPR010000004.1"/>
</dbReference>
<proteinExistence type="predicted"/>
<evidence type="ECO:0000313" key="3">
    <source>
        <dbReference type="EMBL" id="TQJ08318.1"/>
    </source>
</evidence>
<evidence type="ECO:0000256" key="2">
    <source>
        <dbReference type="SAM" id="Phobius"/>
    </source>
</evidence>
<keyword evidence="2" id="KW-0472">Membrane</keyword>
<keyword evidence="4" id="KW-1185">Reference proteome</keyword>
<name>A0A542DZ03_9MICO</name>
<dbReference type="EMBL" id="VFMN01000001">
    <property type="protein sequence ID" value="TQJ08318.1"/>
    <property type="molecule type" value="Genomic_DNA"/>
</dbReference>
<sequence length="71" mass="7345">MYAALWRRLPGGRRAKSAQCLVLALLVVAVLFLWVFPALAPHLPGGQVTIDPPSSSTTTGTTTGTTSPGAP</sequence>
<evidence type="ECO:0000256" key="1">
    <source>
        <dbReference type="SAM" id="MobiDB-lite"/>
    </source>
</evidence>
<dbReference type="Proteomes" id="UP000317893">
    <property type="component" value="Unassembled WGS sequence"/>
</dbReference>
<feature type="region of interest" description="Disordered" evidence="1">
    <location>
        <begin position="47"/>
        <end position="71"/>
    </location>
</feature>
<keyword evidence="2" id="KW-0812">Transmembrane</keyword>
<protein>
    <submittedName>
        <fullName evidence="3">Uncharacterized protein</fullName>
    </submittedName>
</protein>
<evidence type="ECO:0000313" key="4">
    <source>
        <dbReference type="Proteomes" id="UP000317893"/>
    </source>
</evidence>
<organism evidence="3 4">
    <name type="scientific">Lapillicoccus jejuensis</name>
    <dbReference type="NCBI Taxonomy" id="402171"/>
    <lineage>
        <taxon>Bacteria</taxon>
        <taxon>Bacillati</taxon>
        <taxon>Actinomycetota</taxon>
        <taxon>Actinomycetes</taxon>
        <taxon>Micrococcales</taxon>
        <taxon>Intrasporangiaceae</taxon>
        <taxon>Lapillicoccus</taxon>
    </lineage>
</organism>
<keyword evidence="2" id="KW-1133">Transmembrane helix</keyword>
<feature type="transmembrane region" description="Helical" evidence="2">
    <location>
        <begin position="20"/>
        <end position="40"/>
    </location>
</feature>